<sequence length="369" mass="40185">MITLSEPQAQRSTPQDSRLRVVLLLDVQDGAQDRFLDAYEQLRHQVASVPGHVSDQLCQSIENPAQWLITSEWESAQPFLAWVDSEAHREMVRPLHGCVRDTRSLRFSIMRETSDSGTLDSSAAPQPVPAGSADGIVRHALTFTVRPGSEQKVAEILAGYTSPRARVNGTTRLARTSLYMKGNRVVRAVEVVGDLVAALRHVAQQPEVRAVEEAVNPYLEEARDLSDPLSARDFFQRAALPAVHHAVARRKAPATVYRHALSYPVRSGCGAELAELLHRQDLADAADPAGVLVRSTIFHRGDVLVRQVDLTVPAKSAVEVALGVRGERPDAMLGRLTELGSDAGGPGDDTARLLVAAWELSLVTDRSSD</sequence>
<name>A0ABN3EUI1_9ACTN</name>
<dbReference type="SUPFAM" id="SSF54909">
    <property type="entry name" value="Dimeric alpha+beta barrel"/>
    <property type="match status" value="1"/>
</dbReference>
<feature type="domain" description="ABM" evidence="1">
    <location>
        <begin position="19"/>
        <end position="110"/>
    </location>
</feature>
<dbReference type="RefSeq" id="WP_344640377.1">
    <property type="nucleotide sequence ID" value="NZ_BAAATR010000044.1"/>
</dbReference>
<organism evidence="2 3">
    <name type="scientific">Kitasatospora cystarginea</name>
    <dbReference type="NCBI Taxonomy" id="58350"/>
    <lineage>
        <taxon>Bacteria</taxon>
        <taxon>Bacillati</taxon>
        <taxon>Actinomycetota</taxon>
        <taxon>Actinomycetes</taxon>
        <taxon>Kitasatosporales</taxon>
        <taxon>Streptomycetaceae</taxon>
        <taxon>Kitasatospora</taxon>
    </lineage>
</organism>
<accession>A0ABN3EUI1</accession>
<dbReference type="Pfam" id="PF03992">
    <property type="entry name" value="ABM"/>
    <property type="match status" value="1"/>
</dbReference>
<dbReference type="Proteomes" id="UP001500305">
    <property type="component" value="Unassembled WGS sequence"/>
</dbReference>
<dbReference type="PROSITE" id="PS51725">
    <property type="entry name" value="ABM"/>
    <property type="match status" value="1"/>
</dbReference>
<evidence type="ECO:0000259" key="1">
    <source>
        <dbReference type="PROSITE" id="PS51725"/>
    </source>
</evidence>
<dbReference type="EMBL" id="BAAATR010000044">
    <property type="protein sequence ID" value="GAA2272097.1"/>
    <property type="molecule type" value="Genomic_DNA"/>
</dbReference>
<proteinExistence type="predicted"/>
<dbReference type="InterPro" id="IPR007138">
    <property type="entry name" value="ABM_dom"/>
</dbReference>
<evidence type="ECO:0000313" key="3">
    <source>
        <dbReference type="Proteomes" id="UP001500305"/>
    </source>
</evidence>
<reference evidence="2 3" key="1">
    <citation type="journal article" date="2019" name="Int. J. Syst. Evol. Microbiol.">
        <title>The Global Catalogue of Microorganisms (GCM) 10K type strain sequencing project: providing services to taxonomists for standard genome sequencing and annotation.</title>
        <authorList>
            <consortium name="The Broad Institute Genomics Platform"/>
            <consortium name="The Broad Institute Genome Sequencing Center for Infectious Disease"/>
            <person name="Wu L."/>
            <person name="Ma J."/>
        </authorList>
    </citation>
    <scope>NUCLEOTIDE SEQUENCE [LARGE SCALE GENOMIC DNA]</scope>
    <source>
        <strain evidence="2 3">JCM 7356</strain>
    </source>
</reference>
<gene>
    <name evidence="2" type="ORF">GCM10010430_67570</name>
</gene>
<protein>
    <submittedName>
        <fullName evidence="2">SchA/CurD-like domain-containing protein</fullName>
    </submittedName>
</protein>
<dbReference type="Gene3D" id="3.30.70.100">
    <property type="match status" value="1"/>
</dbReference>
<evidence type="ECO:0000313" key="2">
    <source>
        <dbReference type="EMBL" id="GAA2272097.1"/>
    </source>
</evidence>
<keyword evidence="3" id="KW-1185">Reference proteome</keyword>
<dbReference type="InterPro" id="IPR007575">
    <property type="entry name" value="SchA_CurD-like"/>
</dbReference>
<dbReference type="Pfam" id="PF04486">
    <property type="entry name" value="SchA_CurD"/>
    <property type="match status" value="1"/>
</dbReference>
<dbReference type="InterPro" id="IPR011008">
    <property type="entry name" value="Dimeric_a/b-barrel"/>
</dbReference>
<comment type="caution">
    <text evidence="2">The sequence shown here is derived from an EMBL/GenBank/DDBJ whole genome shotgun (WGS) entry which is preliminary data.</text>
</comment>